<dbReference type="AlphaFoldDB" id="J7J081"/>
<dbReference type="HOGENOM" id="CLU_1394369_0_0_9"/>
<sequence length="195" mass="21946">MRLTLNKVAGIVFVIAITLGIWFLYSSGYRFSSLGAAKAHFNAEKSVTDFGEVNFQWGKVYLFRTSKGPRTVLAIKEGFLWRAPVTVHFPQNSDNIKTVGWMSYTGKDPATVFAVETSDPTISYIEVGPTTERIKKEITVNSPVIFSWDKPVDFNTFNPVALSKEGNVLFEYRYPKNTTTISSDDLKWYPFSGSN</sequence>
<reference evidence="2 3" key="1">
    <citation type="journal article" date="2012" name="J. Bacteriol.">
        <title>Complete genome sequences of Desulfosporosinus orientis DSM765T, Desulfosporosinus youngiae DSM17734T, Desulfosporosinus meridiei DSM13257T, and Desulfosporosinus acidiphilus DSM22704T.</title>
        <authorList>
            <person name="Pester M."/>
            <person name="Brambilla E."/>
            <person name="Alazard D."/>
            <person name="Rattei T."/>
            <person name="Weinmaier T."/>
            <person name="Han J."/>
            <person name="Lucas S."/>
            <person name="Lapidus A."/>
            <person name="Cheng J.F."/>
            <person name="Goodwin L."/>
            <person name="Pitluck S."/>
            <person name="Peters L."/>
            <person name="Ovchinnikova G."/>
            <person name="Teshima H."/>
            <person name="Detter J.C."/>
            <person name="Han C.S."/>
            <person name="Tapia R."/>
            <person name="Land M.L."/>
            <person name="Hauser L."/>
            <person name="Kyrpides N.C."/>
            <person name="Ivanova N.N."/>
            <person name="Pagani I."/>
            <person name="Huntmann M."/>
            <person name="Wei C.L."/>
            <person name="Davenport K.W."/>
            <person name="Daligault H."/>
            <person name="Chain P.S."/>
            <person name="Chen A."/>
            <person name="Mavromatis K."/>
            <person name="Markowitz V."/>
            <person name="Szeto E."/>
            <person name="Mikhailova N."/>
            <person name="Pati A."/>
            <person name="Wagner M."/>
            <person name="Woyke T."/>
            <person name="Ollivier B."/>
            <person name="Klenk H.P."/>
            <person name="Spring S."/>
            <person name="Loy A."/>
        </authorList>
    </citation>
    <scope>NUCLEOTIDE SEQUENCE [LARGE SCALE GENOMIC DNA]</scope>
    <source>
        <strain evidence="3">ATCC BAA-275 / DSM 13257 / NCIMB 13706 / S10</strain>
    </source>
</reference>
<dbReference type="EMBL" id="CP003629">
    <property type="protein sequence ID" value="AFQ44346.1"/>
    <property type="molecule type" value="Genomic_DNA"/>
</dbReference>
<name>J7J081_DESMD</name>
<evidence type="ECO:0000313" key="2">
    <source>
        <dbReference type="EMBL" id="AFQ44346.1"/>
    </source>
</evidence>
<keyword evidence="1" id="KW-0472">Membrane</keyword>
<evidence type="ECO:0000313" key="3">
    <source>
        <dbReference type="Proteomes" id="UP000005262"/>
    </source>
</evidence>
<keyword evidence="1" id="KW-1133">Transmembrane helix</keyword>
<keyword evidence="1" id="KW-0812">Transmembrane</keyword>
<dbReference type="KEGG" id="dmi:Desmer_2425"/>
<reference evidence="3" key="2">
    <citation type="submission" date="2012-08" db="EMBL/GenBank/DDBJ databases">
        <title>Finished genome of Desulfosporosinus meridiei DSM 13257.</title>
        <authorList>
            <person name="Huntemann M."/>
            <person name="Wei C.-L."/>
            <person name="Han J."/>
            <person name="Detter J.C."/>
            <person name="Han C."/>
            <person name="Davenport K."/>
            <person name="Daligault H."/>
            <person name="Erkkila T."/>
            <person name="Gu W."/>
            <person name="Munk A.C.C."/>
            <person name="Teshima H."/>
            <person name="Xu Y."/>
            <person name="Chain P."/>
            <person name="Tapia R."/>
            <person name="Chen A."/>
            <person name="Krypides N."/>
            <person name="Mavromatis K."/>
            <person name="Markowitz V."/>
            <person name="Szeto E."/>
            <person name="Ivanova N."/>
            <person name="Mikhailova N."/>
            <person name="Ovchinnikova G."/>
            <person name="Pagani I."/>
            <person name="Pati A."/>
            <person name="Goodwin L."/>
            <person name="Peters L."/>
            <person name="Pitluck S."/>
            <person name="Woyke T."/>
            <person name="Pester M."/>
            <person name="Spring S."/>
            <person name="Ollivier B."/>
            <person name="Rattei T."/>
            <person name="Klenk H.-P."/>
            <person name="Wagner M."/>
            <person name="Loy A."/>
        </authorList>
    </citation>
    <scope>NUCLEOTIDE SEQUENCE [LARGE SCALE GENOMIC DNA]</scope>
    <source>
        <strain evidence="3">ATCC BAA-275 / DSM 13257 / NCIMB 13706 / S10</strain>
    </source>
</reference>
<dbReference type="OrthoDB" id="2739040at2"/>
<dbReference type="STRING" id="768704.Desmer_2425"/>
<dbReference type="Proteomes" id="UP000005262">
    <property type="component" value="Chromosome"/>
</dbReference>
<accession>J7J081</accession>
<gene>
    <name evidence="2" type="ordered locus">Desmer_2425</name>
</gene>
<proteinExistence type="predicted"/>
<evidence type="ECO:0000256" key="1">
    <source>
        <dbReference type="SAM" id="Phobius"/>
    </source>
</evidence>
<protein>
    <submittedName>
        <fullName evidence="2">Uncharacterized protein</fullName>
    </submittedName>
</protein>
<feature type="transmembrane region" description="Helical" evidence="1">
    <location>
        <begin position="6"/>
        <end position="25"/>
    </location>
</feature>
<dbReference type="RefSeq" id="WP_014903260.1">
    <property type="nucleotide sequence ID" value="NC_018515.1"/>
</dbReference>
<organism evidence="2 3">
    <name type="scientific">Desulfosporosinus meridiei (strain ATCC BAA-275 / DSM 13257 / KCTC 12902 / NCIMB 13706 / S10)</name>
    <dbReference type="NCBI Taxonomy" id="768704"/>
    <lineage>
        <taxon>Bacteria</taxon>
        <taxon>Bacillati</taxon>
        <taxon>Bacillota</taxon>
        <taxon>Clostridia</taxon>
        <taxon>Eubacteriales</taxon>
        <taxon>Desulfitobacteriaceae</taxon>
        <taxon>Desulfosporosinus</taxon>
    </lineage>
</organism>
<keyword evidence="3" id="KW-1185">Reference proteome</keyword>
<dbReference type="eggNOG" id="ENOG50338RY">
    <property type="taxonomic scope" value="Bacteria"/>
</dbReference>